<dbReference type="AlphaFoldDB" id="A0AAV5HJ50"/>
<gene>
    <name evidence="2" type="ORF">SLEP1_g3068</name>
</gene>
<comment type="caution">
    <text evidence="2">The sequence shown here is derived from an EMBL/GenBank/DDBJ whole genome shotgun (WGS) entry which is preliminary data.</text>
</comment>
<sequence>MSKGLSIQIGPTNEKTGTVNAILNAILKGLDVLKMCNSVDSLEGKFGNDRTSVGLGTKGTVEAIGFTMMFGAFVGLGVMVIKSKRRLQDWHEKNSFSAWPLPIHASCTCFMASRTLTEQTKFGVLYFCCK</sequence>
<evidence type="ECO:0000256" key="1">
    <source>
        <dbReference type="SAM" id="Phobius"/>
    </source>
</evidence>
<keyword evidence="1" id="KW-0812">Transmembrane</keyword>
<keyword evidence="1" id="KW-0472">Membrane</keyword>
<protein>
    <submittedName>
        <fullName evidence="2">Uncharacterized protein</fullName>
    </submittedName>
</protein>
<accession>A0AAV5HJ50</accession>
<evidence type="ECO:0000313" key="3">
    <source>
        <dbReference type="Proteomes" id="UP001054252"/>
    </source>
</evidence>
<keyword evidence="1" id="KW-1133">Transmembrane helix</keyword>
<dbReference type="Proteomes" id="UP001054252">
    <property type="component" value="Unassembled WGS sequence"/>
</dbReference>
<name>A0AAV5HJ50_9ROSI</name>
<dbReference type="EMBL" id="BPVZ01000003">
    <property type="protein sequence ID" value="GKU88852.1"/>
    <property type="molecule type" value="Genomic_DNA"/>
</dbReference>
<proteinExistence type="predicted"/>
<keyword evidence="3" id="KW-1185">Reference proteome</keyword>
<reference evidence="2 3" key="1">
    <citation type="journal article" date="2021" name="Commun. Biol.">
        <title>The genome of Shorea leprosula (Dipterocarpaceae) highlights the ecological relevance of drought in aseasonal tropical rainforests.</title>
        <authorList>
            <person name="Ng K.K.S."/>
            <person name="Kobayashi M.J."/>
            <person name="Fawcett J.A."/>
            <person name="Hatakeyama M."/>
            <person name="Paape T."/>
            <person name="Ng C.H."/>
            <person name="Ang C.C."/>
            <person name="Tnah L.H."/>
            <person name="Lee C.T."/>
            <person name="Nishiyama T."/>
            <person name="Sese J."/>
            <person name="O'Brien M.J."/>
            <person name="Copetti D."/>
            <person name="Mohd Noor M.I."/>
            <person name="Ong R.C."/>
            <person name="Putra M."/>
            <person name="Sireger I.Z."/>
            <person name="Indrioko S."/>
            <person name="Kosugi Y."/>
            <person name="Izuno A."/>
            <person name="Isagi Y."/>
            <person name="Lee S.L."/>
            <person name="Shimizu K.K."/>
        </authorList>
    </citation>
    <scope>NUCLEOTIDE SEQUENCE [LARGE SCALE GENOMIC DNA]</scope>
    <source>
        <strain evidence="2">214</strain>
    </source>
</reference>
<organism evidence="2 3">
    <name type="scientific">Rubroshorea leprosula</name>
    <dbReference type="NCBI Taxonomy" id="152421"/>
    <lineage>
        <taxon>Eukaryota</taxon>
        <taxon>Viridiplantae</taxon>
        <taxon>Streptophyta</taxon>
        <taxon>Embryophyta</taxon>
        <taxon>Tracheophyta</taxon>
        <taxon>Spermatophyta</taxon>
        <taxon>Magnoliopsida</taxon>
        <taxon>eudicotyledons</taxon>
        <taxon>Gunneridae</taxon>
        <taxon>Pentapetalae</taxon>
        <taxon>rosids</taxon>
        <taxon>malvids</taxon>
        <taxon>Malvales</taxon>
        <taxon>Dipterocarpaceae</taxon>
        <taxon>Rubroshorea</taxon>
    </lineage>
</organism>
<feature type="transmembrane region" description="Helical" evidence="1">
    <location>
        <begin position="63"/>
        <end position="81"/>
    </location>
</feature>
<evidence type="ECO:0000313" key="2">
    <source>
        <dbReference type="EMBL" id="GKU88852.1"/>
    </source>
</evidence>